<dbReference type="Pfam" id="PF13480">
    <property type="entry name" value="Acetyltransf_6"/>
    <property type="match status" value="1"/>
</dbReference>
<protein>
    <recommendedName>
        <fullName evidence="2">BioF2-like acetyltransferase domain-containing protein</fullName>
    </recommendedName>
</protein>
<feature type="region of interest" description="Disordered" evidence="1">
    <location>
        <begin position="1"/>
        <end position="39"/>
    </location>
</feature>
<dbReference type="InterPro" id="IPR016181">
    <property type="entry name" value="Acyl_CoA_acyltransferase"/>
</dbReference>
<feature type="domain" description="BioF2-like acetyltransferase" evidence="2">
    <location>
        <begin position="187"/>
        <end position="320"/>
    </location>
</feature>
<evidence type="ECO:0000256" key="1">
    <source>
        <dbReference type="SAM" id="MobiDB-lite"/>
    </source>
</evidence>
<dbReference type="EMBL" id="KY089035">
    <property type="protein sequence ID" value="ARA90608.1"/>
    <property type="molecule type" value="Genomic_DNA"/>
</dbReference>
<dbReference type="InterPro" id="IPR038740">
    <property type="entry name" value="BioF2-like_GNAT_dom"/>
</dbReference>
<dbReference type="AlphaFoldDB" id="A0A1V0D7D7"/>
<evidence type="ECO:0000313" key="3">
    <source>
        <dbReference type="EMBL" id="ARA90608.1"/>
    </source>
</evidence>
<evidence type="ECO:0000259" key="2">
    <source>
        <dbReference type="Pfam" id="PF13480"/>
    </source>
</evidence>
<organism evidence="3">
    <name type="scientific">Streptomyces ahygroscopicus subsp. wuzhouensis</name>
    <dbReference type="NCBI Taxonomy" id="387850"/>
    <lineage>
        <taxon>Bacteria</taxon>
        <taxon>Bacillati</taxon>
        <taxon>Actinomycetota</taxon>
        <taxon>Actinomycetes</taxon>
        <taxon>Kitasatosporales</taxon>
        <taxon>Streptomycetaceae</taxon>
        <taxon>Streptomyces</taxon>
    </lineage>
</organism>
<dbReference type="Gene3D" id="3.40.630.30">
    <property type="match status" value="1"/>
</dbReference>
<sequence>MTATDRPTEPHPGTDPPRAAPAARHRPAPARAAPPPGPVHDLRIVDLDALTPAQEGAWTTAYRRHGTRLQQSPGYARAVRAAGHRVVVALAPDGIAAFTDEGAVLTAVCADEPVLTEHGQAERLARLVTAVHRATGASVYLPLVAAAHAESCARAGCTVWRRPPNSLIDWSRDGADLWERALARGSSQLRRKRRLVERDGLTLRPGTSGAGAFAHVLAVDDRSWKARQGQSMRLRGGQDALYGRLVGTGEVTAALLLDGERPVAFRLDARVGDRLASLKWSYDEDYRRYSPGLYLLTEGLRQEWAGRGVRTVDLHGSPDALKDLLHSERVPRADVWCGAADRAALRARERADLDARVARAHEAGKGLRHAFD</sequence>
<dbReference type="SUPFAM" id="SSF55729">
    <property type="entry name" value="Acyl-CoA N-acyltransferases (Nat)"/>
    <property type="match status" value="1"/>
</dbReference>
<reference evidence="3" key="1">
    <citation type="submission" date="2016-11" db="EMBL/GenBank/DDBJ databases">
        <authorList>
            <person name="Jaros S."/>
            <person name="Januszkiewicz K."/>
            <person name="Wedrychowicz H."/>
        </authorList>
    </citation>
    <scope>NUCLEOTIDE SEQUENCE</scope>
    <source>
        <strain evidence="3">S91</strain>
    </source>
</reference>
<gene>
    <name evidence="3" type="primary">ggtE</name>
</gene>
<name>A0A1V0D7D7_9ACTN</name>
<accession>A0A1V0D7D7</accession>
<proteinExistence type="predicted"/>